<dbReference type="EMBL" id="OM869715">
    <property type="protein sequence ID" value="UPW42050.1"/>
    <property type="molecule type" value="Genomic_DNA"/>
</dbReference>
<reference evidence="1" key="1">
    <citation type="submission" date="2022-02" db="EMBL/GenBank/DDBJ databases">
        <title>Towards deciphering the DNA virus diversity associated with rodent species in the families Cricetidae and Heteromyidae.</title>
        <authorList>
            <person name="Lund M."/>
            <person name="Larsen B.B."/>
            <person name="Gryseels S."/>
            <person name="Kraberger S."/>
            <person name="Rowsey D.M."/>
            <person name="Steger L."/>
            <person name="Yule K.M."/>
            <person name="Upham N.S."/>
            <person name="Worobey M."/>
            <person name="Van Doorslaer K."/>
            <person name="Varsani A."/>
        </authorList>
    </citation>
    <scope>NUCLEOTIDE SEQUENCE</scope>
    <source>
        <strain evidence="1">NeonRodF1_11</strain>
    </source>
</reference>
<protein>
    <submittedName>
        <fullName evidence="1">Uncharacterized protein</fullName>
    </submittedName>
</protein>
<name>A0A976N399_9VIRU</name>
<accession>A0A976N399</accession>
<sequence>MTKSYYSLLFYSTLYIVEKADLLRSVQGNCSRKLISVAPGFNFLSDMKLSNVSTDDFQDGIYTCHLYYYSGRRNICTDDGGCTIPSYSLVVAITKIDKE</sequence>
<evidence type="ECO:0000313" key="1">
    <source>
        <dbReference type="EMBL" id="UPW42050.1"/>
    </source>
</evidence>
<proteinExistence type="predicted"/>
<organism evidence="1">
    <name type="scientific">Dipodfec virus RodF1_11</name>
    <dbReference type="NCBI Taxonomy" id="2929288"/>
    <lineage>
        <taxon>Viruses</taxon>
        <taxon>Monodnaviria</taxon>
        <taxon>Sangervirae</taxon>
        <taxon>Phixviricota</taxon>
        <taxon>Malgrandaviricetes</taxon>
        <taxon>Petitvirales</taxon>
        <taxon>Microviridae</taxon>
    </lineage>
</organism>